<dbReference type="Proteomes" id="UP000237819">
    <property type="component" value="Unassembled WGS sequence"/>
</dbReference>
<gene>
    <name evidence="1" type="ORF">C5Y93_28550</name>
</gene>
<proteinExistence type="predicted"/>
<protein>
    <submittedName>
        <fullName evidence="1">Uncharacterized protein</fullName>
    </submittedName>
</protein>
<dbReference type="EMBL" id="PUHZ01000025">
    <property type="protein sequence ID" value="PQO42294.1"/>
    <property type="molecule type" value="Genomic_DNA"/>
</dbReference>
<name>A0A2S8GDX7_9BACT</name>
<comment type="caution">
    <text evidence="1">The sequence shown here is derived from an EMBL/GenBank/DDBJ whole genome shotgun (WGS) entry which is preliminary data.</text>
</comment>
<dbReference type="AlphaFoldDB" id="A0A2S8GDX7"/>
<sequence>MLQTTSLPKPWITPLSQLKKAYAIHFSVGVQAIGHEPHVGKDFPLDTQQVVRDRLAASLGTTKLYL</sequence>
<reference evidence="1 2" key="1">
    <citation type="submission" date="2018-02" db="EMBL/GenBank/DDBJ databases">
        <title>Comparative genomes isolates from brazilian mangrove.</title>
        <authorList>
            <person name="Araujo J.E."/>
            <person name="Taketani R.G."/>
            <person name="Silva M.C.P."/>
            <person name="Loureco M.V."/>
            <person name="Andreote F.D."/>
        </authorList>
    </citation>
    <scope>NUCLEOTIDE SEQUENCE [LARGE SCALE GENOMIC DNA]</scope>
    <source>
        <strain evidence="1 2">Nap-Phe MGV</strain>
    </source>
</reference>
<evidence type="ECO:0000313" key="1">
    <source>
        <dbReference type="EMBL" id="PQO42294.1"/>
    </source>
</evidence>
<evidence type="ECO:0000313" key="2">
    <source>
        <dbReference type="Proteomes" id="UP000237819"/>
    </source>
</evidence>
<organism evidence="1 2">
    <name type="scientific">Blastopirellula marina</name>
    <dbReference type="NCBI Taxonomy" id="124"/>
    <lineage>
        <taxon>Bacteria</taxon>
        <taxon>Pseudomonadati</taxon>
        <taxon>Planctomycetota</taxon>
        <taxon>Planctomycetia</taxon>
        <taxon>Pirellulales</taxon>
        <taxon>Pirellulaceae</taxon>
        <taxon>Blastopirellula</taxon>
    </lineage>
</organism>
<accession>A0A2S8GDX7</accession>